<organism evidence="1 2">
    <name type="scientific">Phytophthora fragariae</name>
    <dbReference type="NCBI Taxonomy" id="53985"/>
    <lineage>
        <taxon>Eukaryota</taxon>
        <taxon>Sar</taxon>
        <taxon>Stramenopiles</taxon>
        <taxon>Oomycota</taxon>
        <taxon>Peronosporomycetes</taxon>
        <taxon>Peronosporales</taxon>
        <taxon>Peronosporaceae</taxon>
        <taxon>Phytophthora</taxon>
    </lineage>
</organism>
<proteinExistence type="predicted"/>
<dbReference type="EMBL" id="QXFY01000708">
    <property type="protein sequence ID" value="KAE9337429.1"/>
    <property type="molecule type" value="Genomic_DNA"/>
</dbReference>
<protein>
    <submittedName>
        <fullName evidence="1">Uncharacterized protein</fullName>
    </submittedName>
</protein>
<name>A0A6G0RMH9_9STRA</name>
<reference evidence="1 2" key="1">
    <citation type="submission" date="2018-09" db="EMBL/GenBank/DDBJ databases">
        <title>Genomic investigation of the strawberry pathogen Phytophthora fragariae indicates pathogenicity is determined by transcriptional variation in three key races.</title>
        <authorList>
            <person name="Adams T.M."/>
            <person name="Armitage A.D."/>
            <person name="Sobczyk M.K."/>
            <person name="Bates H.J."/>
            <person name="Dunwell J.M."/>
            <person name="Nellist C.F."/>
            <person name="Harrison R.J."/>
        </authorList>
    </citation>
    <scope>NUCLEOTIDE SEQUENCE [LARGE SCALE GENOMIC DNA]</scope>
    <source>
        <strain evidence="1 2">NOV-77</strain>
    </source>
</reference>
<accession>A0A6G0RMH9</accession>
<evidence type="ECO:0000313" key="2">
    <source>
        <dbReference type="Proteomes" id="UP000486351"/>
    </source>
</evidence>
<gene>
    <name evidence="1" type="ORF">PF008_g12543</name>
</gene>
<dbReference type="Proteomes" id="UP000486351">
    <property type="component" value="Unassembled WGS sequence"/>
</dbReference>
<evidence type="ECO:0000313" key="1">
    <source>
        <dbReference type="EMBL" id="KAE9337429.1"/>
    </source>
</evidence>
<sequence length="320" mass="35182">MSSNVPISKNDCKISAKKPVAKRRTNAFISANLLESIPGGMNAPIARLLLVAALRCYDPGSRGEKGGFVASDDRSSEIFQSYLRTESPLAKIRSEQQAMEAVKPFLHALLENRCYTAYDILYNVRGIGELVSWNIPGPLAKSIYSVIQEIHEESTRVSKRNIVREVRVSADFKRFLKTRPVIEQDRAPAPDGTPVEEPSDHLELAVDYTLSQVRSRLETEVLGLPLQDLSMSASELLFKAAFVVDRDTGTGDPTTPDTYQSFLRSLLVLQAAGDVEAMKQLIAARVAQANAFADGHSDIFKLFGVATASDLLKDNLVEAR</sequence>
<dbReference type="AlphaFoldDB" id="A0A6G0RMH9"/>
<comment type="caution">
    <text evidence="1">The sequence shown here is derived from an EMBL/GenBank/DDBJ whole genome shotgun (WGS) entry which is preliminary data.</text>
</comment>